<evidence type="ECO:0008006" key="3">
    <source>
        <dbReference type="Google" id="ProtNLM"/>
    </source>
</evidence>
<protein>
    <recommendedName>
        <fullName evidence="3">PD-(D/E)XK nuclease superfamily protein</fullName>
    </recommendedName>
</protein>
<dbReference type="RefSeq" id="WP_317566083.1">
    <property type="nucleotide sequence ID" value="NZ_JAWLJX010000009.1"/>
</dbReference>
<evidence type="ECO:0000313" key="2">
    <source>
        <dbReference type="Proteomes" id="UP001185755"/>
    </source>
</evidence>
<dbReference type="Proteomes" id="UP001185755">
    <property type="component" value="Unassembled WGS sequence"/>
</dbReference>
<organism evidence="1 2">
    <name type="scientific">Rhodococcoides yunnanense</name>
    <dbReference type="NCBI Taxonomy" id="278209"/>
    <lineage>
        <taxon>Bacteria</taxon>
        <taxon>Bacillati</taxon>
        <taxon>Actinomycetota</taxon>
        <taxon>Actinomycetes</taxon>
        <taxon>Mycobacteriales</taxon>
        <taxon>Nocardiaceae</taxon>
        <taxon>Rhodococcoides</taxon>
    </lineage>
</organism>
<evidence type="ECO:0000313" key="1">
    <source>
        <dbReference type="EMBL" id="MDV6263961.1"/>
    </source>
</evidence>
<accession>A0ABU4BIB2</accession>
<gene>
    <name evidence="1" type="ORF">R3P96_21695</name>
</gene>
<proteinExistence type="predicted"/>
<keyword evidence="2" id="KW-1185">Reference proteome</keyword>
<name>A0ABU4BIB2_9NOCA</name>
<reference evidence="1 2" key="1">
    <citation type="submission" date="2023-10" db="EMBL/GenBank/DDBJ databases">
        <title>Development of a sustainable strategy for remediation of hydrocarbon-contaminated territories based on the waste exchange concept.</title>
        <authorList>
            <person name="Krivoruchko A."/>
        </authorList>
    </citation>
    <scope>NUCLEOTIDE SEQUENCE [LARGE SCALE GENOMIC DNA]</scope>
    <source>
        <strain evidence="1 2">IEGM 1323</strain>
    </source>
</reference>
<dbReference type="EMBL" id="JAWLJX010000009">
    <property type="protein sequence ID" value="MDV6263961.1"/>
    <property type="molecule type" value="Genomic_DNA"/>
</dbReference>
<sequence>MNNSDEGPAAEQVLVVPGFGDAAHLPALADLGGESILASNPTSETDPDLVYTVALAVSHGWGDLHDRVTAKSWLRAAIPTLEIESLIAFNNVVLASTHAVPDLAEDLAEVWEALSDDRGLLGNVAVEAWTRLALAGWSDSLPVRAVLGKRAKQAAVDTVDADIFLVRSLGAAMDVWPSTETRRALERLSVVESVECDVAFELAMDHVRMAMSVEDVADAAGIFAAANAMFERSNLEGDRPDAVAFAAVTAAVGDFLGGRAVSVEVVEQVRRAAVEWHLGYLGQAPEWRQARAETASSWADVLTDMGRLTDLDEPWLHASALLSSVGELLANHQATALVANPRTFATTFGVSIPLALASATDGPIVGLPVSFAPRIESAFTRNEESLRLVDRWLGAMSARTEGRDRPDVIDAVEGVRNCIRNRPPPGKVDASRHIPLPRRVREALEPLLDGGQLDSLGDILAEFVHDADEHVVMAAAAGLRVVPLREEQLLNELTHQLDAVLPGEYKIWSIHVTQLLSGLIRAVSIAIDREQGGKRNLPWHRPPGKGNPPEADLADFLAMSIHISAGLRAHVEIPNIGGGRADVVVPIGTEQFVIEVKRVTATRTDEALTTEYGLQASEYTKTGAPFSFLAVLDLKRRTSRLDIGDSFWISEWKDASGRMRALTGLRVLGKVSSPSAAT</sequence>
<comment type="caution">
    <text evidence="1">The sequence shown here is derived from an EMBL/GenBank/DDBJ whole genome shotgun (WGS) entry which is preliminary data.</text>
</comment>